<protein>
    <submittedName>
        <fullName evidence="4">Pentatricopeptide repeat-containing protein</fullName>
    </submittedName>
</protein>
<dbReference type="PANTHER" id="PTHR47938">
    <property type="entry name" value="RESPIRATORY COMPLEX I CHAPERONE (CIA84), PUTATIVE (AFU_ORTHOLOGUE AFUA_2G06020)-RELATED"/>
    <property type="match status" value="1"/>
</dbReference>
<dbReference type="SUPFAM" id="SSF81901">
    <property type="entry name" value="HCP-like"/>
    <property type="match status" value="1"/>
</dbReference>
<name>A0A438F6A5_VITVI</name>
<feature type="repeat" description="PPR" evidence="3">
    <location>
        <begin position="356"/>
        <end position="390"/>
    </location>
</feature>
<evidence type="ECO:0000313" key="4">
    <source>
        <dbReference type="EMBL" id="RVW55559.1"/>
    </source>
</evidence>
<proteinExistence type="inferred from homology"/>
<dbReference type="PROSITE" id="PS51375">
    <property type="entry name" value="PPR"/>
    <property type="match status" value="9"/>
</dbReference>
<dbReference type="AlphaFoldDB" id="A0A438F6A5"/>
<keyword evidence="2" id="KW-0677">Repeat</keyword>
<comment type="similarity">
    <text evidence="1">Belongs to the PPR family. P subfamily.</text>
</comment>
<evidence type="ECO:0000256" key="1">
    <source>
        <dbReference type="ARBA" id="ARBA00007626"/>
    </source>
</evidence>
<dbReference type="EMBL" id="QGNW01001113">
    <property type="protein sequence ID" value="RVW55559.1"/>
    <property type="molecule type" value="Genomic_DNA"/>
</dbReference>
<comment type="caution">
    <text evidence="4">The sequence shown here is derived from an EMBL/GenBank/DDBJ whole genome shotgun (WGS) entry which is preliminary data.</text>
</comment>
<evidence type="ECO:0000313" key="5">
    <source>
        <dbReference type="Proteomes" id="UP000288805"/>
    </source>
</evidence>
<feature type="repeat" description="PPR" evidence="3">
    <location>
        <begin position="321"/>
        <end position="355"/>
    </location>
</feature>
<feature type="repeat" description="PPR" evidence="3">
    <location>
        <begin position="461"/>
        <end position="495"/>
    </location>
</feature>
<feature type="repeat" description="PPR" evidence="3">
    <location>
        <begin position="426"/>
        <end position="460"/>
    </location>
</feature>
<organism evidence="4 5">
    <name type="scientific">Vitis vinifera</name>
    <name type="common">Grape</name>
    <dbReference type="NCBI Taxonomy" id="29760"/>
    <lineage>
        <taxon>Eukaryota</taxon>
        <taxon>Viridiplantae</taxon>
        <taxon>Streptophyta</taxon>
        <taxon>Embryophyta</taxon>
        <taxon>Tracheophyta</taxon>
        <taxon>Spermatophyta</taxon>
        <taxon>Magnoliopsida</taxon>
        <taxon>eudicotyledons</taxon>
        <taxon>Gunneridae</taxon>
        <taxon>Pentapetalae</taxon>
        <taxon>rosids</taxon>
        <taxon>Vitales</taxon>
        <taxon>Vitaceae</taxon>
        <taxon>Viteae</taxon>
        <taxon>Vitis</taxon>
    </lineage>
</organism>
<evidence type="ECO:0000256" key="3">
    <source>
        <dbReference type="PROSITE-ProRule" id="PRU00708"/>
    </source>
</evidence>
<feature type="repeat" description="PPR" evidence="3">
    <location>
        <begin position="496"/>
        <end position="530"/>
    </location>
</feature>
<evidence type="ECO:0000256" key="2">
    <source>
        <dbReference type="ARBA" id="ARBA00022737"/>
    </source>
</evidence>
<dbReference type="NCBIfam" id="TIGR00756">
    <property type="entry name" value="PPR"/>
    <property type="match status" value="6"/>
</dbReference>
<feature type="repeat" description="PPR" evidence="3">
    <location>
        <begin position="181"/>
        <end position="215"/>
    </location>
</feature>
<dbReference type="Proteomes" id="UP000288805">
    <property type="component" value="Unassembled WGS sequence"/>
</dbReference>
<feature type="repeat" description="PPR" evidence="3">
    <location>
        <begin position="286"/>
        <end position="320"/>
    </location>
</feature>
<sequence>MARPSSSSSVISFLRQNPNSRIRNLGVVSGNQYGDVEGAHQHTQQQQHLEEIVKRVSDITRTRPRWEQTLLSDFPSFNFLDPTFLSHFVEHQKNALISLRFFHWLSSQSGFSPDSSSCNVLFDALVEAGACNAAKSFLDSTNFNPKPASLEAYIRCLCKGGLVEEAISVFGQLKGIGVCASIATWNSVLRGSVRAGRIDFVWELYGEMVESSVVADVHTVGYLVQAFCDENRISDGHNLLRRVLEDGVVPRNAAFNKLISGFCKDKAYGRVSDLLHSMIARNRAPDIFTYQEVVNGLCKGGKGPEGFRVFKDLKDRGYAPDRVMYTTMIHGLCRMKWLGDARKLWFEMIQKGFLPNEYTYNAMIHGYFKIGNLEEAWKMYREMCDKGYGEKTVSYNVMIKGLCSHGKIKEAHDLFEEMSHKGILRNHITYNALVRGFCKEGKIVEGANLLYELLDQGIQPSAASYAPLIDKLCQEGDMQNAKILWDDMQNRVMEPAVCTHDFMITGFCKQGCAMEGMEWLTTMLRSKLRPQKKSFESLIQCLSQIDRLDDALLVLDSMLKIGCHMKQREVLAVGLEWVPPREVADMMVVNFHGFVGSVCFLSSLRASITPGFIRSQLSVMMLDWRTTSSLRRRPTVVHFDWVSSPSSLLKFNFFSGEPWTDRNQ</sequence>
<dbReference type="PANTHER" id="PTHR47938:SF46">
    <property type="entry name" value="PENTACOTRIPEPTIDE-REPEAT REGION OF PRORP DOMAIN-CONTAINING PROTEIN"/>
    <property type="match status" value="1"/>
</dbReference>
<dbReference type="InterPro" id="IPR011990">
    <property type="entry name" value="TPR-like_helical_dom_sf"/>
</dbReference>
<dbReference type="Gene3D" id="1.25.40.10">
    <property type="entry name" value="Tetratricopeptide repeat domain"/>
    <property type="match status" value="4"/>
</dbReference>
<feature type="repeat" description="PPR" evidence="3">
    <location>
        <begin position="391"/>
        <end position="425"/>
    </location>
</feature>
<dbReference type="Pfam" id="PF01535">
    <property type="entry name" value="PPR"/>
    <property type="match status" value="2"/>
</dbReference>
<feature type="repeat" description="PPR" evidence="3">
    <location>
        <begin position="216"/>
        <end position="250"/>
    </location>
</feature>
<accession>A0A438F6A5</accession>
<gene>
    <name evidence="4" type="primary">VvCHDh000181_1</name>
    <name evidence="4" type="ORF">CK203_105749</name>
</gene>
<reference evidence="4 5" key="1">
    <citation type="journal article" date="2018" name="PLoS Genet.">
        <title>Population sequencing reveals clonal diversity and ancestral inbreeding in the grapevine cultivar Chardonnay.</title>
        <authorList>
            <person name="Roach M.J."/>
            <person name="Johnson D.L."/>
            <person name="Bohlmann J."/>
            <person name="van Vuuren H.J."/>
            <person name="Jones S.J."/>
            <person name="Pretorius I.S."/>
            <person name="Schmidt S.A."/>
            <person name="Borneman A.R."/>
        </authorList>
    </citation>
    <scope>NUCLEOTIDE SEQUENCE [LARGE SCALE GENOMIC DNA]</scope>
    <source>
        <strain evidence="5">cv. Chardonnay</strain>
        <tissue evidence="4">Leaf</tissue>
    </source>
</reference>
<dbReference type="InterPro" id="IPR002885">
    <property type="entry name" value="PPR_rpt"/>
</dbReference>
<dbReference type="Pfam" id="PF13041">
    <property type="entry name" value="PPR_2"/>
    <property type="match status" value="5"/>
</dbReference>